<gene>
    <name evidence="1" type="ORF">GTP77_26540</name>
</gene>
<organism evidence="1 2">
    <name type="scientific">Pseudoduganella aquatica</name>
    <dbReference type="NCBI Taxonomy" id="2660641"/>
    <lineage>
        <taxon>Bacteria</taxon>
        <taxon>Pseudomonadati</taxon>
        <taxon>Pseudomonadota</taxon>
        <taxon>Betaproteobacteria</taxon>
        <taxon>Burkholderiales</taxon>
        <taxon>Oxalobacteraceae</taxon>
        <taxon>Telluria group</taxon>
        <taxon>Pseudoduganella</taxon>
    </lineage>
</organism>
<dbReference type="EMBL" id="WWCU01000047">
    <property type="protein sequence ID" value="MYN10884.1"/>
    <property type="molecule type" value="Genomic_DNA"/>
</dbReference>
<name>A0A7X4KP10_9BURK</name>
<accession>A0A7X4KP10</accession>
<dbReference type="RefSeq" id="WP_161075164.1">
    <property type="nucleotide sequence ID" value="NZ_CP086370.1"/>
</dbReference>
<comment type="caution">
    <text evidence="1">The sequence shown here is derived from an EMBL/GenBank/DDBJ whole genome shotgun (WGS) entry which is preliminary data.</text>
</comment>
<dbReference type="Proteomes" id="UP000450676">
    <property type="component" value="Unassembled WGS sequence"/>
</dbReference>
<sequence length="77" mass="8316">MSQLILRRTNAATLSTDEALAVVGAAPRGRVIHRSGDNVLVDIAAADVESLRQQLQGWIVSPQTERIAVPDTRRNIG</sequence>
<reference evidence="1 2" key="1">
    <citation type="submission" date="2019-12" db="EMBL/GenBank/DDBJ databases">
        <title>Novel species isolated from a subtropical stream in China.</title>
        <authorList>
            <person name="Lu H."/>
        </authorList>
    </citation>
    <scope>NUCLEOTIDE SEQUENCE [LARGE SCALE GENOMIC DNA]</scope>
    <source>
        <strain evidence="1 2">FT127W</strain>
    </source>
</reference>
<proteinExistence type="predicted"/>
<keyword evidence="2" id="KW-1185">Reference proteome</keyword>
<evidence type="ECO:0000313" key="1">
    <source>
        <dbReference type="EMBL" id="MYN10884.1"/>
    </source>
</evidence>
<dbReference type="AlphaFoldDB" id="A0A7X4KP10"/>
<protein>
    <submittedName>
        <fullName evidence="1">Uncharacterized protein</fullName>
    </submittedName>
</protein>
<evidence type="ECO:0000313" key="2">
    <source>
        <dbReference type="Proteomes" id="UP000450676"/>
    </source>
</evidence>